<sequence>MNKAVKWTMIVAPIVVLAIVIVNMFSIPTMTVQAQGFHGMKGGGVHGFHERGMMVSHSYFVVPFLLGVLAKAGLVIAGWMLWVRGKSNGMKLIGGILLALGILALLPTILAIPLLILLGYLLYKGAVKKDTNVQELMTGEELVVPSYTNRDYLDEWENKVRREEK</sequence>
<evidence type="ECO:0000313" key="3">
    <source>
        <dbReference type="Proteomes" id="UP001589738"/>
    </source>
</evidence>
<accession>A0ABV6KNW0</accession>
<dbReference type="EMBL" id="JBHLUU010000022">
    <property type="protein sequence ID" value="MFC0475013.1"/>
    <property type="molecule type" value="Genomic_DNA"/>
</dbReference>
<keyword evidence="1" id="KW-0472">Membrane</keyword>
<evidence type="ECO:0000313" key="2">
    <source>
        <dbReference type="EMBL" id="MFC0475013.1"/>
    </source>
</evidence>
<organism evidence="2 3">
    <name type="scientific">Robertmurraya beringensis</name>
    <dbReference type="NCBI Taxonomy" id="641660"/>
    <lineage>
        <taxon>Bacteria</taxon>
        <taxon>Bacillati</taxon>
        <taxon>Bacillota</taxon>
        <taxon>Bacilli</taxon>
        <taxon>Bacillales</taxon>
        <taxon>Bacillaceae</taxon>
        <taxon>Robertmurraya</taxon>
    </lineage>
</organism>
<comment type="caution">
    <text evidence="2">The sequence shown here is derived from an EMBL/GenBank/DDBJ whole genome shotgun (WGS) entry which is preliminary data.</text>
</comment>
<keyword evidence="3" id="KW-1185">Reference proteome</keyword>
<dbReference type="Proteomes" id="UP001589738">
    <property type="component" value="Unassembled WGS sequence"/>
</dbReference>
<keyword evidence="1" id="KW-1133">Transmembrane helix</keyword>
<protein>
    <submittedName>
        <fullName evidence="2">Uncharacterized protein</fullName>
    </submittedName>
</protein>
<reference evidence="2 3" key="1">
    <citation type="submission" date="2024-09" db="EMBL/GenBank/DDBJ databases">
        <authorList>
            <person name="Sun Q."/>
            <person name="Mori K."/>
        </authorList>
    </citation>
    <scope>NUCLEOTIDE SEQUENCE [LARGE SCALE GENOMIC DNA]</scope>
    <source>
        <strain evidence="2 3">CGMCC 1.9126</strain>
    </source>
</reference>
<feature type="transmembrane region" description="Helical" evidence="1">
    <location>
        <begin position="95"/>
        <end position="123"/>
    </location>
</feature>
<keyword evidence="1" id="KW-0812">Transmembrane</keyword>
<proteinExistence type="predicted"/>
<name>A0ABV6KNW0_9BACI</name>
<gene>
    <name evidence="2" type="ORF">ACFFHF_07055</name>
</gene>
<feature type="transmembrane region" description="Helical" evidence="1">
    <location>
        <begin position="58"/>
        <end position="83"/>
    </location>
</feature>
<evidence type="ECO:0000256" key="1">
    <source>
        <dbReference type="SAM" id="Phobius"/>
    </source>
</evidence>
<dbReference type="RefSeq" id="WP_160548167.1">
    <property type="nucleotide sequence ID" value="NZ_JBHLUU010000022.1"/>
</dbReference>